<comment type="similarity">
    <text evidence="3">Belongs to the avfA family.</text>
</comment>
<keyword evidence="1" id="KW-0560">Oxidoreductase</keyword>
<dbReference type="EMBL" id="SRPO01000125">
    <property type="protein sequence ID" value="KAG5939819.1"/>
    <property type="molecule type" value="Genomic_DNA"/>
</dbReference>
<name>A0A9P7MDC3_9HYPO</name>
<comment type="caution">
    <text evidence="5">The sequence shown here is derived from an EMBL/GenBank/DDBJ whole genome shotgun (WGS) entry which is preliminary data.</text>
</comment>
<dbReference type="GO" id="GO:0004497">
    <property type="term" value="F:monooxygenase activity"/>
    <property type="evidence" value="ECO:0007669"/>
    <property type="project" value="UniProtKB-KW"/>
</dbReference>
<evidence type="ECO:0000313" key="5">
    <source>
        <dbReference type="EMBL" id="KAG5939819.1"/>
    </source>
</evidence>
<reference evidence="5 6" key="1">
    <citation type="journal article" date="2020" name="bioRxiv">
        <title>Whole genome comparisons of ergot fungi reveals the divergence and evolution of species within the genus Claviceps are the result of varying mechanisms driving genome evolution and host range expansion.</title>
        <authorList>
            <person name="Wyka S.A."/>
            <person name="Mondo S.J."/>
            <person name="Liu M."/>
            <person name="Dettman J."/>
            <person name="Nalam V."/>
            <person name="Broders K.D."/>
        </authorList>
    </citation>
    <scope>NUCLEOTIDE SEQUENCE [LARGE SCALE GENOMIC DNA]</scope>
    <source>
        <strain evidence="5 6">CCC 1485</strain>
    </source>
</reference>
<dbReference type="InterPro" id="IPR036291">
    <property type="entry name" value="NAD(P)-bd_dom_sf"/>
</dbReference>
<gene>
    <name evidence="5" type="ORF">E4U60_000751</name>
</gene>
<evidence type="ECO:0000256" key="2">
    <source>
        <dbReference type="ARBA" id="ARBA00023033"/>
    </source>
</evidence>
<accession>A0A9P7MDC3</accession>
<dbReference type="Proteomes" id="UP000706124">
    <property type="component" value="Unassembled WGS sequence"/>
</dbReference>
<evidence type="ECO:0000259" key="4">
    <source>
        <dbReference type="Pfam" id="PF13460"/>
    </source>
</evidence>
<dbReference type="AlphaFoldDB" id="A0A9P7MDC3"/>
<dbReference type="PANTHER" id="PTHR15020:SF37">
    <property type="entry name" value="OXIDOREDUCTASE MDPK"/>
    <property type="match status" value="1"/>
</dbReference>
<organism evidence="5 6">
    <name type="scientific">Claviceps pazoutovae</name>
    <dbReference type="NCBI Taxonomy" id="1649127"/>
    <lineage>
        <taxon>Eukaryota</taxon>
        <taxon>Fungi</taxon>
        <taxon>Dikarya</taxon>
        <taxon>Ascomycota</taxon>
        <taxon>Pezizomycotina</taxon>
        <taxon>Sordariomycetes</taxon>
        <taxon>Hypocreomycetidae</taxon>
        <taxon>Hypocreales</taxon>
        <taxon>Clavicipitaceae</taxon>
        <taxon>Claviceps</taxon>
    </lineage>
</organism>
<evidence type="ECO:0000256" key="3">
    <source>
        <dbReference type="ARBA" id="ARBA00038376"/>
    </source>
</evidence>
<sequence length="258" mass="28121">MASYAVLGATGNCGSALIQLLLQRPNASIHAFCRNKPKLIGLLPEIEKSDRVTVYQGSIKDTDLLTACLRGRRAVFVVLSSNINEPGFRVGRDANKAVIDVLRTLHREDSGSTGPPPKIILLSSATLDDTLSRKTPYLLRQILHMSASHIYNDLAESEKLLRAEQEWLTTVFVKPGALSVDEQRGHALSFVESDNPVSYLDLAAAMIEAADDTTDKYDMKNIGVVNTNGAARFPTGTPLCIATGLLRHFVPSLHPYLP</sequence>
<evidence type="ECO:0000313" key="6">
    <source>
        <dbReference type="Proteomes" id="UP000706124"/>
    </source>
</evidence>
<dbReference type="Pfam" id="PF13460">
    <property type="entry name" value="NAD_binding_10"/>
    <property type="match status" value="1"/>
</dbReference>
<dbReference type="OrthoDB" id="10254221at2759"/>
<evidence type="ECO:0000256" key="1">
    <source>
        <dbReference type="ARBA" id="ARBA00023002"/>
    </source>
</evidence>
<proteinExistence type="inferred from homology"/>
<dbReference type="InterPro" id="IPR016040">
    <property type="entry name" value="NAD(P)-bd_dom"/>
</dbReference>
<keyword evidence="6" id="KW-1185">Reference proteome</keyword>
<keyword evidence="2" id="KW-0503">Monooxygenase</keyword>
<dbReference type="SUPFAM" id="SSF51735">
    <property type="entry name" value="NAD(P)-binding Rossmann-fold domains"/>
    <property type="match status" value="1"/>
</dbReference>
<protein>
    <recommendedName>
        <fullName evidence="4">NAD(P)-binding domain-containing protein</fullName>
    </recommendedName>
</protein>
<feature type="domain" description="NAD(P)-binding" evidence="4">
    <location>
        <begin position="8"/>
        <end position="212"/>
    </location>
</feature>
<dbReference type="Gene3D" id="3.40.50.720">
    <property type="entry name" value="NAD(P)-binding Rossmann-like Domain"/>
    <property type="match status" value="1"/>
</dbReference>
<dbReference type="PANTHER" id="PTHR15020">
    <property type="entry name" value="FLAVIN REDUCTASE-RELATED"/>
    <property type="match status" value="1"/>
</dbReference>